<name>A0A0E9PSF1_ANGAN</name>
<evidence type="ECO:0000313" key="1">
    <source>
        <dbReference type="EMBL" id="JAH07015.1"/>
    </source>
</evidence>
<reference evidence="1" key="2">
    <citation type="journal article" date="2015" name="Fish Shellfish Immunol.">
        <title>Early steps in the European eel (Anguilla anguilla)-Vibrio vulnificus interaction in the gills: Role of the RtxA13 toxin.</title>
        <authorList>
            <person name="Callol A."/>
            <person name="Pajuelo D."/>
            <person name="Ebbesson L."/>
            <person name="Teles M."/>
            <person name="MacKenzie S."/>
            <person name="Amaro C."/>
        </authorList>
    </citation>
    <scope>NUCLEOTIDE SEQUENCE</scope>
</reference>
<reference evidence="1" key="1">
    <citation type="submission" date="2014-11" db="EMBL/GenBank/DDBJ databases">
        <authorList>
            <person name="Amaro Gonzalez C."/>
        </authorList>
    </citation>
    <scope>NUCLEOTIDE SEQUENCE</scope>
</reference>
<proteinExistence type="predicted"/>
<organism evidence="1">
    <name type="scientific">Anguilla anguilla</name>
    <name type="common">European freshwater eel</name>
    <name type="synonym">Muraena anguilla</name>
    <dbReference type="NCBI Taxonomy" id="7936"/>
    <lineage>
        <taxon>Eukaryota</taxon>
        <taxon>Metazoa</taxon>
        <taxon>Chordata</taxon>
        <taxon>Craniata</taxon>
        <taxon>Vertebrata</taxon>
        <taxon>Euteleostomi</taxon>
        <taxon>Actinopterygii</taxon>
        <taxon>Neopterygii</taxon>
        <taxon>Teleostei</taxon>
        <taxon>Anguilliformes</taxon>
        <taxon>Anguillidae</taxon>
        <taxon>Anguilla</taxon>
    </lineage>
</organism>
<dbReference type="AlphaFoldDB" id="A0A0E9PSF1"/>
<accession>A0A0E9PSF1</accession>
<protein>
    <submittedName>
        <fullName evidence="1">Uncharacterized protein</fullName>
    </submittedName>
</protein>
<sequence length="43" mass="5258">MIYVVRLRSDYFYWFASLKAWHLLCSLSKPVRMHLHIRTAANY</sequence>
<dbReference type="EMBL" id="GBXM01101562">
    <property type="protein sequence ID" value="JAH07015.1"/>
    <property type="molecule type" value="Transcribed_RNA"/>
</dbReference>